<sequence>MTHAKKNDGARRLKAVRRVMRRAGAKDETRIEPFVLNGHTLYLRTLNAERQAAISVWREANNRDVTGLLLRLVAASVVDAAGRELLTPATAADLPANVARAIITEIEKRNGWGG</sequence>
<accession>A0A6M5YG07</accession>
<keyword evidence="2" id="KW-1185">Reference proteome</keyword>
<dbReference type="AlphaFoldDB" id="A0A6M5YG07"/>
<protein>
    <submittedName>
        <fullName evidence="1">Uncharacterized protein</fullName>
    </submittedName>
</protein>
<gene>
    <name evidence="1" type="ORF">FTUN_0443</name>
</gene>
<dbReference type="RefSeq" id="WP_171469245.1">
    <property type="nucleotide sequence ID" value="NZ_CP053452.2"/>
</dbReference>
<organism evidence="1 2">
    <name type="scientific">Frigoriglobus tundricola</name>
    <dbReference type="NCBI Taxonomy" id="2774151"/>
    <lineage>
        <taxon>Bacteria</taxon>
        <taxon>Pseudomonadati</taxon>
        <taxon>Planctomycetota</taxon>
        <taxon>Planctomycetia</taxon>
        <taxon>Gemmatales</taxon>
        <taxon>Gemmataceae</taxon>
        <taxon>Frigoriglobus</taxon>
    </lineage>
</organism>
<name>A0A6M5YG07_9BACT</name>
<reference evidence="2" key="1">
    <citation type="submission" date="2020-05" db="EMBL/GenBank/DDBJ databases">
        <title>Frigoriglobus tundricola gen. nov., sp. nov., a psychrotolerant cellulolytic planctomycete of the family Gemmataceae with two divergent copies of 16S rRNA gene.</title>
        <authorList>
            <person name="Kulichevskaya I.S."/>
            <person name="Ivanova A.A."/>
            <person name="Naumoff D.G."/>
            <person name="Beletsky A.V."/>
            <person name="Rijpstra W.I.C."/>
            <person name="Sinninghe Damste J.S."/>
            <person name="Mardanov A.V."/>
            <person name="Ravin N.V."/>
            <person name="Dedysh S.N."/>
        </authorList>
    </citation>
    <scope>NUCLEOTIDE SEQUENCE [LARGE SCALE GENOMIC DNA]</scope>
    <source>
        <strain evidence="2">PL17</strain>
    </source>
</reference>
<evidence type="ECO:0000313" key="1">
    <source>
        <dbReference type="EMBL" id="QJW92945.1"/>
    </source>
</evidence>
<dbReference type="KEGG" id="ftj:FTUN_0443"/>
<proteinExistence type="predicted"/>
<evidence type="ECO:0000313" key="2">
    <source>
        <dbReference type="Proteomes" id="UP000503447"/>
    </source>
</evidence>
<dbReference type="Proteomes" id="UP000503447">
    <property type="component" value="Chromosome"/>
</dbReference>
<dbReference type="EMBL" id="CP053452">
    <property type="protein sequence ID" value="QJW92945.1"/>
    <property type="molecule type" value="Genomic_DNA"/>
</dbReference>